<keyword evidence="6" id="KW-0381">Hypersensitive response</keyword>
<dbReference type="SUPFAM" id="SSF52058">
    <property type="entry name" value="L domain-like"/>
    <property type="match status" value="1"/>
</dbReference>
<keyword evidence="7" id="KW-0677">Repeat</keyword>
<dbReference type="AlphaFoldDB" id="A0AAV1DVN4"/>
<evidence type="ECO:0000259" key="13">
    <source>
        <dbReference type="Pfam" id="PF12061"/>
    </source>
</evidence>
<keyword evidence="5" id="KW-0433">Leucine-rich repeat</keyword>
<dbReference type="PRINTS" id="PR00364">
    <property type="entry name" value="DISEASERSIST"/>
</dbReference>
<evidence type="ECO:0000256" key="11">
    <source>
        <dbReference type="SAM" id="Coils"/>
    </source>
</evidence>
<gene>
    <name evidence="15" type="ORF">OLC1_LOCUS19073</name>
</gene>
<dbReference type="GO" id="GO:0009626">
    <property type="term" value="P:plant-type hypersensitive response"/>
    <property type="evidence" value="ECO:0007669"/>
    <property type="project" value="UniProtKB-KW"/>
</dbReference>
<evidence type="ECO:0000256" key="10">
    <source>
        <dbReference type="ARBA" id="ARBA00022840"/>
    </source>
</evidence>
<dbReference type="PANTHER" id="PTHR23155:SF1152">
    <property type="entry name" value="AAA+ ATPASE DOMAIN-CONTAINING PROTEIN"/>
    <property type="match status" value="1"/>
</dbReference>
<keyword evidence="8" id="KW-0547">Nucleotide-binding</keyword>
<name>A0AAV1DVN4_OLDCO</name>
<keyword evidence="11" id="KW-0175">Coiled coil</keyword>
<evidence type="ECO:0000256" key="3">
    <source>
        <dbReference type="ARBA" id="ARBA00008894"/>
    </source>
</evidence>
<dbReference type="SUPFAM" id="SSF52540">
    <property type="entry name" value="P-loop containing nucleoside triphosphate hydrolases"/>
    <property type="match status" value="1"/>
</dbReference>
<dbReference type="EMBL" id="OX459124">
    <property type="protein sequence ID" value="CAI9111754.1"/>
    <property type="molecule type" value="Genomic_DNA"/>
</dbReference>
<dbReference type="Proteomes" id="UP001161247">
    <property type="component" value="Chromosome 7"/>
</dbReference>
<evidence type="ECO:0000313" key="16">
    <source>
        <dbReference type="Proteomes" id="UP001161247"/>
    </source>
</evidence>
<dbReference type="InterPro" id="IPR036388">
    <property type="entry name" value="WH-like_DNA-bd_sf"/>
</dbReference>
<comment type="function">
    <text evidence="1">Confers resistance to late blight (Phytophthora infestans) races carrying the avirulence gene Avr1. Resistance proteins guard the plant against pathogens that contain an appropriate avirulence protein via an indirect interaction with this avirulence protein. That triggers a defense system including the hypersensitive response, which restricts the pathogen growth.</text>
</comment>
<feature type="domain" description="Disease resistance protein winged helix" evidence="14">
    <location>
        <begin position="778"/>
        <end position="847"/>
    </location>
</feature>
<dbReference type="InterPro" id="IPR044974">
    <property type="entry name" value="Disease_R_plants"/>
</dbReference>
<keyword evidence="10" id="KW-0067">ATP-binding</keyword>
<dbReference type="Gene3D" id="3.40.50.300">
    <property type="entry name" value="P-loop containing nucleotide triphosphate hydrolases"/>
    <property type="match status" value="1"/>
</dbReference>
<evidence type="ECO:0000259" key="12">
    <source>
        <dbReference type="Pfam" id="PF00931"/>
    </source>
</evidence>
<dbReference type="PANTHER" id="PTHR23155">
    <property type="entry name" value="DISEASE RESISTANCE PROTEIN RP"/>
    <property type="match status" value="1"/>
</dbReference>
<sequence length="1241" mass="143643">MENFLQNVFDDLESIGSKFPEDDPFVVVQLMRLLRCVKMFYFCGRTKWIANVLWESALCTMVETIHKHSLEILFLSLRLREDGDDPLTFCERWEDTIDKFLEPIHEESMGPRFEELHQIFSDYSLRTNSSIRMNMEELLDAIDCLLTFLQGFYNLKDLEETIRFLKNFVLFAMLPGVEHGHMGDLLIHVEELLFDAASYMFLLWLDVDCSSSANQLWRNLEPVESHVCEIYVGVLRQVSKLSPSSNHPIQGRHALVFGNFVDSLIFLLLMLLFCGTRFIDIFLLRMNTLCEELRFLRTTLREHIDKVHELNERTHDLIAPMICEAGILIFHLFLAKGDEESLVEKLELLFKDLEEKLKRIKLSENERPGNTLISTCPQTNLLGFIDLVLEKMKSFLLFKNDSIFSSEQQKFHSVYDDLLFFRSFLIGQHGQNGKLQALWKSIAAVAYETEFILDSLAVGGTLQSFIVHFNTVIAESEVLKTKVFEISHSCLRQAMEIENITTAHRRIPSERKISSLDENVVGLNDQEQIIINRLRRGTKQLDIVSIVGMAGLGKTTLARKVYHHCSISHHFNVRLWCTVSQEYNKRSLLLDILSRFGKCFASEHLEMTEDCLAQKLYQQLKGRRYLVILDDVWDTEVWSSLKISFPDDTKGSRILLTSRQLNLVLQINPNSEPHCLRALTNEESWDLFQTKIQFEEGCPSELLARGKAIAQRCKGLPLMILVVAGLLSDAEPYTWEEVEEILEKGSAVVTNQCKETLQLSYRHLPDHLKQCFLYFGAFKEDQQISVRELLWLWIAEGFVQETRRKSLEDVAESYLMELIQRNLVMVAQVGSRGNVKSCVLHDLLHNFSISKGNEEHFMHRVHCQDQPNISPESSMLYRLRGHLKGVEDFTESRLRCRRLRTLLFTTDSQMLVAVLPRYGFLYEFLRAKLLRVLDLSLICSFPSFPCVIQLLVHLKYLAFGVHYVCLKIPASFANLLNLETFLVRGGKEILLPNTLWNMKKLRHLHAYHGRWVLPPEIPENSLENLLTLSVIKFSGGEKMMEVLKKLPNLRRLGCQVEEFDIVVVLDFLSQLESLHLHLTKVGRHDVDRFLFKFPGTLKKLTLSSFCFSWRRISIIDGLPNLEVLKLELNAFEGEHWDVEEEEGTFPNLRFLKLYRMELARWTASDDKFPSLETLVLQDCKNLEELPDSCFAQSSTLQMIKVIKCPRAADSIKKIQEMQMDLGNDYLKILADFEVDERSSSE</sequence>
<proteinExistence type="inferred from homology"/>
<evidence type="ECO:0000259" key="14">
    <source>
        <dbReference type="Pfam" id="PF23559"/>
    </source>
</evidence>
<evidence type="ECO:0000256" key="5">
    <source>
        <dbReference type="ARBA" id="ARBA00022614"/>
    </source>
</evidence>
<evidence type="ECO:0000256" key="1">
    <source>
        <dbReference type="ARBA" id="ARBA00002074"/>
    </source>
</evidence>
<dbReference type="InterPro" id="IPR058922">
    <property type="entry name" value="WHD_DRP"/>
</dbReference>
<dbReference type="GO" id="GO:0051607">
    <property type="term" value="P:defense response to virus"/>
    <property type="evidence" value="ECO:0007669"/>
    <property type="project" value="UniProtKB-ARBA"/>
</dbReference>
<feature type="domain" description="NB-ARC" evidence="12">
    <location>
        <begin position="530"/>
        <end position="692"/>
    </location>
</feature>
<dbReference type="FunFam" id="3.40.50.300:FF:001091">
    <property type="entry name" value="Probable disease resistance protein At1g61300"/>
    <property type="match status" value="1"/>
</dbReference>
<keyword evidence="4" id="KW-0963">Cytoplasm</keyword>
<protein>
    <submittedName>
        <fullName evidence="15">OLC1v1012064C1</fullName>
    </submittedName>
</protein>
<dbReference type="Pfam" id="PF00931">
    <property type="entry name" value="NB-ARC"/>
    <property type="match status" value="1"/>
</dbReference>
<keyword evidence="16" id="KW-1185">Reference proteome</keyword>
<dbReference type="GO" id="GO:0043531">
    <property type="term" value="F:ADP binding"/>
    <property type="evidence" value="ECO:0007669"/>
    <property type="project" value="InterPro"/>
</dbReference>
<dbReference type="InterPro" id="IPR042197">
    <property type="entry name" value="Apaf_helical"/>
</dbReference>
<dbReference type="GO" id="GO:0005737">
    <property type="term" value="C:cytoplasm"/>
    <property type="evidence" value="ECO:0007669"/>
    <property type="project" value="UniProtKB-SubCell"/>
</dbReference>
<dbReference type="FunFam" id="1.10.10.10:FF:000322">
    <property type="entry name" value="Probable disease resistance protein At1g63360"/>
    <property type="match status" value="1"/>
</dbReference>
<dbReference type="InterPro" id="IPR032675">
    <property type="entry name" value="LRR_dom_sf"/>
</dbReference>
<evidence type="ECO:0000256" key="8">
    <source>
        <dbReference type="ARBA" id="ARBA00022741"/>
    </source>
</evidence>
<dbReference type="InterPro" id="IPR002182">
    <property type="entry name" value="NB-ARC"/>
</dbReference>
<dbReference type="Pfam" id="PF23559">
    <property type="entry name" value="WHD_DRP"/>
    <property type="match status" value="1"/>
</dbReference>
<evidence type="ECO:0000256" key="2">
    <source>
        <dbReference type="ARBA" id="ARBA00004496"/>
    </source>
</evidence>
<evidence type="ECO:0000256" key="9">
    <source>
        <dbReference type="ARBA" id="ARBA00022821"/>
    </source>
</evidence>
<organism evidence="15 16">
    <name type="scientific">Oldenlandia corymbosa var. corymbosa</name>
    <dbReference type="NCBI Taxonomy" id="529605"/>
    <lineage>
        <taxon>Eukaryota</taxon>
        <taxon>Viridiplantae</taxon>
        <taxon>Streptophyta</taxon>
        <taxon>Embryophyta</taxon>
        <taxon>Tracheophyta</taxon>
        <taxon>Spermatophyta</taxon>
        <taxon>Magnoliopsida</taxon>
        <taxon>eudicotyledons</taxon>
        <taxon>Gunneridae</taxon>
        <taxon>Pentapetalae</taxon>
        <taxon>asterids</taxon>
        <taxon>lamiids</taxon>
        <taxon>Gentianales</taxon>
        <taxon>Rubiaceae</taxon>
        <taxon>Rubioideae</taxon>
        <taxon>Spermacoceae</taxon>
        <taxon>Hedyotis-Oldenlandia complex</taxon>
        <taxon>Oldenlandia</taxon>
    </lineage>
</organism>
<dbReference type="Gene3D" id="1.10.8.430">
    <property type="entry name" value="Helical domain of apoptotic protease-activating factors"/>
    <property type="match status" value="1"/>
</dbReference>
<comment type="subcellular location">
    <subcellularLocation>
        <location evidence="2">Cytoplasm</location>
    </subcellularLocation>
</comment>
<accession>A0AAV1DVN4</accession>
<dbReference type="InterPro" id="IPR021929">
    <property type="entry name" value="R1A-like_N"/>
</dbReference>
<dbReference type="Pfam" id="PF12061">
    <property type="entry name" value="NB-LRR"/>
    <property type="match status" value="1"/>
</dbReference>
<evidence type="ECO:0000256" key="7">
    <source>
        <dbReference type="ARBA" id="ARBA00022737"/>
    </source>
</evidence>
<dbReference type="InterPro" id="IPR027417">
    <property type="entry name" value="P-loop_NTPase"/>
</dbReference>
<evidence type="ECO:0000256" key="6">
    <source>
        <dbReference type="ARBA" id="ARBA00022667"/>
    </source>
</evidence>
<dbReference type="Gene3D" id="3.80.10.10">
    <property type="entry name" value="Ribonuclease Inhibitor"/>
    <property type="match status" value="1"/>
</dbReference>
<dbReference type="Gene3D" id="1.10.10.10">
    <property type="entry name" value="Winged helix-like DNA-binding domain superfamily/Winged helix DNA-binding domain"/>
    <property type="match status" value="1"/>
</dbReference>
<comment type="similarity">
    <text evidence="3">Belongs to the disease resistance NB-LRR family.</text>
</comment>
<evidence type="ECO:0000313" key="15">
    <source>
        <dbReference type="EMBL" id="CAI9111754.1"/>
    </source>
</evidence>
<feature type="domain" description="Late blight resistance protein R1A-like N-terminal" evidence="13">
    <location>
        <begin position="134"/>
        <end position="361"/>
    </location>
</feature>
<dbReference type="GO" id="GO:0005524">
    <property type="term" value="F:ATP binding"/>
    <property type="evidence" value="ECO:0007669"/>
    <property type="project" value="UniProtKB-KW"/>
</dbReference>
<feature type="coiled-coil region" evidence="11">
    <location>
        <begin position="293"/>
        <end position="366"/>
    </location>
</feature>
<keyword evidence="9" id="KW-0611">Plant defense</keyword>
<evidence type="ECO:0000256" key="4">
    <source>
        <dbReference type="ARBA" id="ARBA00022490"/>
    </source>
</evidence>
<reference evidence="15" key="1">
    <citation type="submission" date="2023-03" db="EMBL/GenBank/DDBJ databases">
        <authorList>
            <person name="Julca I."/>
        </authorList>
    </citation>
    <scope>NUCLEOTIDE SEQUENCE</scope>
</reference>